<evidence type="ECO:0000313" key="1">
    <source>
        <dbReference type="EMBL" id="KAK1868145.1"/>
    </source>
</evidence>
<protein>
    <submittedName>
        <fullName evidence="1">Uncharacterized protein</fullName>
    </submittedName>
</protein>
<organism evidence="1 2">
    <name type="scientific">Pyropia yezoensis</name>
    <name type="common">Susabi-nori</name>
    <name type="synonym">Porphyra yezoensis</name>
    <dbReference type="NCBI Taxonomy" id="2788"/>
    <lineage>
        <taxon>Eukaryota</taxon>
        <taxon>Rhodophyta</taxon>
        <taxon>Bangiophyceae</taxon>
        <taxon>Bangiales</taxon>
        <taxon>Bangiaceae</taxon>
        <taxon>Pyropia</taxon>
    </lineage>
</organism>
<keyword evidence="2" id="KW-1185">Reference proteome</keyword>
<sequence>MVVSRGPDDERTVWRRNRGASGPTTKPATLAMALTLCGGAPVRDKPARPGPRPRLRLPRLAVATASPSSSYGSAEVQRPMMPGRRGGDDAEPLLVGAASASPALTSVPLPDTDSDGDSTRGGVRSSALPAASSHSRSFHAGGEGGAGGLAAAPYPSPFGLLDRLPLWRRYPVPSACAAVFVGFVLLWLLAGQLFGGSGGGRAGLAKMGGVGGLPKDAATLALVASLLKARNESQPPVPIPELFDRVDGYFTLFRGTGLAQGRVLLEVPASELDKPFIITAMYTAGDAEVALTHMPAETVDHNVFAFRKSDAIFGALDLYRPNLDLRVADNTSAMARSYEEGTWPGWLKTFGVLHNTTSDGYLFDATSWIEDGLYVLESDNGAVDTKKVISYGARFLNATAFPRNVELDVQMRARSVAVLGESTLSPENIFSFIVHYSLAALPEKPMPVRTADERLGYFGQSYIAVDADRALHDKRTLVHRWDLSKRRPVVYHVDPTVPRAWWPVMKAGVEEWNKAFAAIGKPDAVKAVLPGDKDWPADYAAGDMRYNSISWAPSLGPTYALGPSDVDPRTGEILNADIVFTHGWVRAWLHDYREFVGEVSTLSRFQVPDAPGDSEASSSGRLRGERRLDTRPVVDGEQMDGLGVQMLLSTHRLREWEAGAAVARASVLNASAAAAIASPPPNVSPVDAAAASSAVDEYIMQALKSVVMHETGHTVGLRHNFRASANIPWAKLADANYVAEHGITSSVMDYLPVLVRANSADHTAYFTPVIGAYDYAAIKFGYGDFKTDAELSSFAETAATEYGLTFATDSDGVDPDGPDPLASLWDISASPLDYHENVLELTRNVVTRLMNATSADVDASWLDFTSSMETALKVAARSVQYATKFIGGQLPSRAHSSGRAGDASSVPLRPVDGATQDKALALVLRELDPRSGLLGASTASTYGPYMVHRVGHSCEKASRQCLGFAASDVPQLLRELRGKVLSSLLHPDRLNRLTASRAMAPGVPSVSSLLRRVTDTLFMTYKGTTPSSRRALGPPPSPIADTDRVADGAAGDDLVQDAQAQWLRMLLEQVTAPVYQATENHPLAMIALAGEVARVHEGARLAAKERPEDVHLRGVLWMTRKFASNLNDVASGD</sequence>
<comment type="caution">
    <text evidence="1">The sequence shown here is derived from an EMBL/GenBank/DDBJ whole genome shotgun (WGS) entry which is preliminary data.</text>
</comment>
<dbReference type="EMBL" id="CM020620">
    <property type="protein sequence ID" value="KAK1868145.1"/>
    <property type="molecule type" value="Genomic_DNA"/>
</dbReference>
<name>A0ACC3CDV1_PYRYE</name>
<dbReference type="Proteomes" id="UP000798662">
    <property type="component" value="Chromosome 3"/>
</dbReference>
<gene>
    <name evidence="1" type="ORF">I4F81_010640</name>
</gene>
<accession>A0ACC3CDV1</accession>
<proteinExistence type="predicted"/>
<reference evidence="1" key="1">
    <citation type="submission" date="2019-11" db="EMBL/GenBank/DDBJ databases">
        <title>Nori genome reveals adaptations in red seaweeds to the harsh intertidal environment.</title>
        <authorList>
            <person name="Wang D."/>
            <person name="Mao Y."/>
        </authorList>
    </citation>
    <scope>NUCLEOTIDE SEQUENCE</scope>
    <source>
        <tissue evidence="1">Gametophyte</tissue>
    </source>
</reference>
<evidence type="ECO:0000313" key="2">
    <source>
        <dbReference type="Proteomes" id="UP000798662"/>
    </source>
</evidence>